<evidence type="ECO:0000313" key="1">
    <source>
        <dbReference type="EMBL" id="MCV9387489.1"/>
    </source>
</evidence>
<dbReference type="RefSeq" id="WP_264138312.1">
    <property type="nucleotide sequence ID" value="NZ_JAOYOD010000001.1"/>
</dbReference>
<dbReference type="Proteomes" id="UP001300692">
    <property type="component" value="Unassembled WGS sequence"/>
</dbReference>
<protein>
    <submittedName>
        <fullName evidence="1">MobC family plasmid mobilization relaxosome protein</fullName>
    </submittedName>
</protein>
<organism evidence="1 2">
    <name type="scientific">Reichenbachiella ulvae</name>
    <dbReference type="NCBI Taxonomy" id="2980104"/>
    <lineage>
        <taxon>Bacteria</taxon>
        <taxon>Pseudomonadati</taxon>
        <taxon>Bacteroidota</taxon>
        <taxon>Cytophagia</taxon>
        <taxon>Cytophagales</taxon>
        <taxon>Reichenbachiellaceae</taxon>
        <taxon>Reichenbachiella</taxon>
    </lineage>
</organism>
<dbReference type="InterPro" id="IPR053842">
    <property type="entry name" value="NikA-like"/>
</dbReference>
<dbReference type="Pfam" id="PF21983">
    <property type="entry name" value="NikA-like"/>
    <property type="match status" value="1"/>
</dbReference>
<dbReference type="EMBL" id="JAOYOD010000001">
    <property type="protein sequence ID" value="MCV9387489.1"/>
    <property type="molecule type" value="Genomic_DNA"/>
</dbReference>
<proteinExistence type="predicted"/>
<accession>A0ABT3CVD2</accession>
<comment type="caution">
    <text evidence="1">The sequence shown here is derived from an EMBL/GenBank/DDBJ whole genome shotgun (WGS) entry which is preliminary data.</text>
</comment>
<sequence length="113" mass="13166">MARPKIKELEKKVMRKTFRCTLEDFAEINSYCEDRKLTLLQLVKLGMNKKIKEKPFPEFKAVKIELYRIGNNLNQISKALNSGNRAAKLMAVNRIKELKELKSLIENVNSKLK</sequence>
<reference evidence="1 2" key="1">
    <citation type="submission" date="2022-10" db="EMBL/GenBank/DDBJ databases">
        <title>Comparative genomics and taxonomic characterization of three novel marine species of genus Reichenbachiella exhibiting antioxidant and polysaccharide degradation activities.</title>
        <authorList>
            <person name="Muhammad N."/>
            <person name="Lee Y.-J."/>
            <person name="Ko J."/>
            <person name="Kim S.-G."/>
        </authorList>
    </citation>
    <scope>NUCLEOTIDE SEQUENCE [LARGE SCALE GENOMIC DNA]</scope>
    <source>
        <strain evidence="1 2">ABR2-5</strain>
    </source>
</reference>
<evidence type="ECO:0000313" key="2">
    <source>
        <dbReference type="Proteomes" id="UP001300692"/>
    </source>
</evidence>
<name>A0ABT3CVD2_9BACT</name>
<gene>
    <name evidence="1" type="ORF">N7U62_12485</name>
</gene>
<keyword evidence="2" id="KW-1185">Reference proteome</keyword>